<dbReference type="PANTHER" id="PTHR30185:SF15">
    <property type="entry name" value="CRYPTIC BETA-GLUCOSIDE BGL OPERON ANTITERMINATOR"/>
    <property type="match status" value="1"/>
</dbReference>
<comment type="caution">
    <text evidence="3">The sequence shown here is derived from an EMBL/GenBank/DDBJ whole genome shotgun (WGS) entry which is preliminary data.</text>
</comment>
<dbReference type="Pfam" id="PF00874">
    <property type="entry name" value="PRD"/>
    <property type="match status" value="2"/>
</dbReference>
<dbReference type="Gene3D" id="2.30.24.10">
    <property type="entry name" value="CAT RNA-binding domain"/>
    <property type="match status" value="1"/>
</dbReference>
<gene>
    <name evidence="3" type="ORF">CPJCM30710_32840</name>
</gene>
<dbReference type="Gene3D" id="1.10.1790.10">
    <property type="entry name" value="PRD domain"/>
    <property type="match status" value="2"/>
</dbReference>
<evidence type="ECO:0000256" key="1">
    <source>
        <dbReference type="ARBA" id="ARBA00022737"/>
    </source>
</evidence>
<dbReference type="Proteomes" id="UP000679179">
    <property type="component" value="Unassembled WGS sequence"/>
</dbReference>
<sequence length="283" mass="33118">MIIEKILNNNVVITVDPSTRKEKILMGSGLAFKKKIGQEIDEDKIEKIFVTGNQDESNQFIKLIEEIPMEIIEITDDIIKYAENNLNRILDKHIYIALADHIAFALKRLSSNIILKNNLLVEIKRVHKEEFDIARWAVNFINEQLSVELPIDEAGFIALHIVNASYTESIKESYLLTNVVRDVLNIIRYHFSVEFLDDDLNYDRLLTHLKFFAKRVISNSQHLSDKDIFIDIVKSRYKGSYECAEKIRNYIHSKYKYNVSDDELVYLSMHIQRVITVIRDKKK</sequence>
<dbReference type="Pfam" id="PF03123">
    <property type="entry name" value="CAT_RBD"/>
    <property type="match status" value="1"/>
</dbReference>
<dbReference type="InterPro" id="IPR050661">
    <property type="entry name" value="BglG_antiterminators"/>
</dbReference>
<name>A0A919VNK2_9CLOT</name>
<dbReference type="RefSeq" id="WP_212905283.1">
    <property type="nucleotide sequence ID" value="NZ_BOPZ01000046.1"/>
</dbReference>
<organism evidence="3 4">
    <name type="scientific">Clostridium polyendosporum</name>
    <dbReference type="NCBI Taxonomy" id="69208"/>
    <lineage>
        <taxon>Bacteria</taxon>
        <taxon>Bacillati</taxon>
        <taxon>Bacillota</taxon>
        <taxon>Clostridia</taxon>
        <taxon>Eubacteriales</taxon>
        <taxon>Clostridiaceae</taxon>
        <taxon>Clostridium</taxon>
    </lineage>
</organism>
<feature type="domain" description="PRD" evidence="2">
    <location>
        <begin position="172"/>
        <end position="281"/>
    </location>
</feature>
<accession>A0A919VNK2</accession>
<feature type="domain" description="PRD" evidence="2">
    <location>
        <begin position="66"/>
        <end position="171"/>
    </location>
</feature>
<evidence type="ECO:0000313" key="3">
    <source>
        <dbReference type="EMBL" id="GIM30618.1"/>
    </source>
</evidence>
<dbReference type="InterPro" id="IPR036650">
    <property type="entry name" value="CAT_RNA-bd_dom_sf"/>
</dbReference>
<dbReference type="AlphaFoldDB" id="A0A919VNK2"/>
<dbReference type="SUPFAM" id="SSF63520">
    <property type="entry name" value="PTS-regulatory domain, PRD"/>
    <property type="match status" value="2"/>
</dbReference>
<dbReference type="SMART" id="SM01061">
    <property type="entry name" value="CAT_RBD"/>
    <property type="match status" value="1"/>
</dbReference>
<dbReference type="GO" id="GO:0003723">
    <property type="term" value="F:RNA binding"/>
    <property type="evidence" value="ECO:0007669"/>
    <property type="project" value="InterPro"/>
</dbReference>
<dbReference type="NCBIfam" id="NF046042">
    <property type="entry name" value="LicT"/>
    <property type="match status" value="1"/>
</dbReference>
<dbReference type="InterPro" id="IPR011608">
    <property type="entry name" value="PRD"/>
</dbReference>
<keyword evidence="1" id="KW-0677">Repeat</keyword>
<proteinExistence type="predicted"/>
<dbReference type="InterPro" id="IPR004341">
    <property type="entry name" value="CAT_RNA-bd_dom"/>
</dbReference>
<protein>
    <submittedName>
        <fullName evidence="3">Transcriptional regulator</fullName>
    </submittedName>
</protein>
<evidence type="ECO:0000313" key="4">
    <source>
        <dbReference type="Proteomes" id="UP000679179"/>
    </source>
</evidence>
<evidence type="ECO:0000259" key="2">
    <source>
        <dbReference type="PROSITE" id="PS51372"/>
    </source>
</evidence>
<dbReference type="EMBL" id="BOPZ01000046">
    <property type="protein sequence ID" value="GIM30618.1"/>
    <property type="molecule type" value="Genomic_DNA"/>
</dbReference>
<reference evidence="3" key="1">
    <citation type="submission" date="2021-03" db="EMBL/GenBank/DDBJ databases">
        <title>Taxonomic study of Clostridium polyendosporum from meadow-gley soil under rice.</title>
        <authorList>
            <person name="Kobayashi H."/>
            <person name="Tanizawa Y."/>
            <person name="Yagura M."/>
        </authorList>
    </citation>
    <scope>NUCLEOTIDE SEQUENCE</scope>
    <source>
        <strain evidence="3">JCM 30710</strain>
    </source>
</reference>
<dbReference type="PANTHER" id="PTHR30185">
    <property type="entry name" value="CRYPTIC BETA-GLUCOSIDE BGL OPERON ANTITERMINATOR"/>
    <property type="match status" value="1"/>
</dbReference>
<dbReference type="InterPro" id="IPR036634">
    <property type="entry name" value="PRD_sf"/>
</dbReference>
<dbReference type="GO" id="GO:0006355">
    <property type="term" value="P:regulation of DNA-templated transcription"/>
    <property type="evidence" value="ECO:0007669"/>
    <property type="project" value="InterPro"/>
</dbReference>
<keyword evidence="4" id="KW-1185">Reference proteome</keyword>
<dbReference type="PROSITE" id="PS51372">
    <property type="entry name" value="PRD_2"/>
    <property type="match status" value="2"/>
</dbReference>
<dbReference type="SUPFAM" id="SSF50151">
    <property type="entry name" value="SacY-like RNA-binding domain"/>
    <property type="match status" value="1"/>
</dbReference>